<feature type="DNA-binding region" description="H-T-H motif" evidence="4">
    <location>
        <begin position="31"/>
        <end position="50"/>
    </location>
</feature>
<evidence type="ECO:0000256" key="3">
    <source>
        <dbReference type="ARBA" id="ARBA00023163"/>
    </source>
</evidence>
<dbReference type="PROSITE" id="PS01081">
    <property type="entry name" value="HTH_TETR_1"/>
    <property type="match status" value="1"/>
</dbReference>
<dbReference type="Gene3D" id="1.10.357.10">
    <property type="entry name" value="Tetracycline Repressor, domain 2"/>
    <property type="match status" value="1"/>
</dbReference>
<dbReference type="PANTHER" id="PTHR47506:SF1">
    <property type="entry name" value="HTH-TYPE TRANSCRIPTIONAL REGULATOR YJDC"/>
    <property type="match status" value="1"/>
</dbReference>
<organism evidence="6 7">
    <name type="scientific">Orlajensenia leifsoniae</name>
    <dbReference type="NCBI Taxonomy" id="2561933"/>
    <lineage>
        <taxon>Bacteria</taxon>
        <taxon>Bacillati</taxon>
        <taxon>Actinomycetota</taxon>
        <taxon>Actinomycetes</taxon>
        <taxon>Micrococcales</taxon>
        <taxon>Microbacteriaceae</taxon>
        <taxon>Orlajensenia</taxon>
    </lineage>
</organism>
<dbReference type="NCBIfam" id="NF041196">
    <property type="entry name" value="ScbR_bind_reg"/>
    <property type="match status" value="1"/>
</dbReference>
<dbReference type="Pfam" id="PF00440">
    <property type="entry name" value="TetR_N"/>
    <property type="match status" value="1"/>
</dbReference>
<evidence type="ECO:0000256" key="2">
    <source>
        <dbReference type="ARBA" id="ARBA00023125"/>
    </source>
</evidence>
<dbReference type="Proteomes" id="UP000298127">
    <property type="component" value="Unassembled WGS sequence"/>
</dbReference>
<evidence type="ECO:0000259" key="5">
    <source>
        <dbReference type="PROSITE" id="PS50977"/>
    </source>
</evidence>
<dbReference type="GO" id="GO:0003677">
    <property type="term" value="F:DNA binding"/>
    <property type="evidence" value="ECO:0007669"/>
    <property type="project" value="UniProtKB-UniRule"/>
</dbReference>
<evidence type="ECO:0000256" key="4">
    <source>
        <dbReference type="PROSITE-ProRule" id="PRU00335"/>
    </source>
</evidence>
<dbReference type="InterPro" id="IPR036271">
    <property type="entry name" value="Tet_transcr_reg_TetR-rel_C_sf"/>
</dbReference>
<keyword evidence="7" id="KW-1185">Reference proteome</keyword>
<dbReference type="InterPro" id="IPR054126">
    <property type="entry name" value="CprB_TetR_C"/>
</dbReference>
<name>A0A4Y9QYI9_9MICO</name>
<dbReference type="RefSeq" id="WP_135120817.1">
    <property type="nucleotide sequence ID" value="NZ_SPQZ01000004.1"/>
</dbReference>
<evidence type="ECO:0000313" key="7">
    <source>
        <dbReference type="Proteomes" id="UP000298127"/>
    </source>
</evidence>
<keyword evidence="1" id="KW-0805">Transcription regulation</keyword>
<accession>A0A4Y9QYI9</accession>
<dbReference type="InterPro" id="IPR009057">
    <property type="entry name" value="Homeodomain-like_sf"/>
</dbReference>
<dbReference type="AlphaFoldDB" id="A0A4Y9QYI9"/>
<proteinExistence type="predicted"/>
<evidence type="ECO:0000256" key="1">
    <source>
        <dbReference type="ARBA" id="ARBA00023015"/>
    </source>
</evidence>
<dbReference type="InterPro" id="IPR001647">
    <property type="entry name" value="HTH_TetR"/>
</dbReference>
<dbReference type="InterPro" id="IPR047923">
    <property type="entry name" value="ArpA-like"/>
</dbReference>
<dbReference type="PANTHER" id="PTHR47506">
    <property type="entry name" value="TRANSCRIPTIONAL REGULATORY PROTEIN"/>
    <property type="match status" value="1"/>
</dbReference>
<keyword evidence="2 4" id="KW-0238">DNA-binding</keyword>
<dbReference type="InterPro" id="IPR023772">
    <property type="entry name" value="DNA-bd_HTH_TetR-type_CS"/>
</dbReference>
<evidence type="ECO:0000313" key="6">
    <source>
        <dbReference type="EMBL" id="TFV96858.1"/>
    </source>
</evidence>
<dbReference type="PRINTS" id="PR00455">
    <property type="entry name" value="HTHTETR"/>
</dbReference>
<protein>
    <submittedName>
        <fullName evidence="6">TetR family transcriptional regulator</fullName>
    </submittedName>
</protein>
<sequence>MATQERARATRERIIVGAAETFDRNGFATASLTDIAAAAGVTKGALYFHFKSKDELAGAVIEAQHEAASRSAATMVLTNAAALETAVVISSGLALRLQTDPLTRAGIRLTTESSSFDAPIRGPYEDWLATFETILSAALAAGDLRPDTDPAMLARFIIPSFTGIQIISEVFTARADLSERLAEMWGIVFRATVTPERLDWALDMVDRHLRR</sequence>
<keyword evidence="3" id="KW-0804">Transcription</keyword>
<dbReference type="SUPFAM" id="SSF46689">
    <property type="entry name" value="Homeodomain-like"/>
    <property type="match status" value="1"/>
</dbReference>
<feature type="domain" description="HTH tetR-type" evidence="5">
    <location>
        <begin position="8"/>
        <end position="68"/>
    </location>
</feature>
<gene>
    <name evidence="6" type="ORF">E4M00_12375</name>
</gene>
<dbReference type="Pfam" id="PF21935">
    <property type="entry name" value="TetR_C_45"/>
    <property type="match status" value="1"/>
</dbReference>
<dbReference type="EMBL" id="SPQZ01000004">
    <property type="protein sequence ID" value="TFV96858.1"/>
    <property type="molecule type" value="Genomic_DNA"/>
</dbReference>
<dbReference type="SUPFAM" id="SSF48498">
    <property type="entry name" value="Tetracyclin repressor-like, C-terminal domain"/>
    <property type="match status" value="1"/>
</dbReference>
<dbReference type="PROSITE" id="PS50977">
    <property type="entry name" value="HTH_TETR_2"/>
    <property type="match status" value="1"/>
</dbReference>
<comment type="caution">
    <text evidence="6">The sequence shown here is derived from an EMBL/GenBank/DDBJ whole genome shotgun (WGS) entry which is preliminary data.</text>
</comment>
<reference evidence="6 7" key="1">
    <citation type="journal article" date="2018" name="J. Microbiol.">
        <title>Leifsonia flava sp. nov., a novel actinobacterium isolated from the rhizosphere of Aquilegia viridiflora.</title>
        <authorList>
            <person name="Cai Y."/>
            <person name="Tao W.Z."/>
            <person name="Ma Y.J."/>
            <person name="Cheng J."/>
            <person name="Zhang M.Y."/>
            <person name="Zhang Y.X."/>
        </authorList>
    </citation>
    <scope>NUCLEOTIDE SEQUENCE [LARGE SCALE GENOMIC DNA]</scope>
    <source>
        <strain evidence="6 7">SYP-B2174</strain>
    </source>
</reference>